<proteinExistence type="inferred from homology"/>
<comment type="caution">
    <text evidence="4">The sequence shown here is derived from an EMBL/GenBank/DDBJ whole genome shotgun (WGS) entry which is preliminary data.</text>
</comment>
<reference evidence="4 5" key="1">
    <citation type="journal article" date="2017" name="Antonie Van Leeuwenhoek">
        <title>Rhizobium rhizosphaerae sp. nov., a novel species isolated from rice rhizosphere.</title>
        <authorList>
            <person name="Zhao J.J."/>
            <person name="Zhang J."/>
            <person name="Zhang R.J."/>
            <person name="Zhang C.W."/>
            <person name="Yin H.Q."/>
            <person name="Zhang X.X."/>
        </authorList>
    </citation>
    <scope>NUCLEOTIDE SEQUENCE [LARGE SCALE GENOMIC DNA]</scope>
    <source>
        <strain evidence="4 5">E3</strain>
    </source>
</reference>
<dbReference type="Gene3D" id="2.160.10.10">
    <property type="entry name" value="Hexapeptide repeat proteins"/>
    <property type="match status" value="1"/>
</dbReference>
<dbReference type="STRING" id="1127673.GLIP_3838"/>
<dbReference type="SUPFAM" id="SSF51161">
    <property type="entry name" value="Trimeric LpxA-like enzymes"/>
    <property type="match status" value="1"/>
</dbReference>
<evidence type="ECO:0000313" key="5">
    <source>
        <dbReference type="Proteomes" id="UP000006334"/>
    </source>
</evidence>
<sequence>MLEKNTITDPVFPISFKIKRLIWMVFYLIFFKFSPNFLFSYRAALLRLWGANVSNKARIYPTAKIWWPQNLTMDDLATIGPDVTVYNQGNIKIEESAIISQGAHLCASTHDYNDPLHPLVLAPISIGKNVWVCSEAFIGPNVTLAEGTVVGARAVVSKNTDEWAVYAGNPAKRIKSREWNL</sequence>
<dbReference type="GO" id="GO:0005829">
    <property type="term" value="C:cytosol"/>
    <property type="evidence" value="ECO:0007669"/>
    <property type="project" value="TreeGrafter"/>
</dbReference>
<evidence type="ECO:0000256" key="2">
    <source>
        <dbReference type="ARBA" id="ARBA00022679"/>
    </source>
</evidence>
<dbReference type="RefSeq" id="WP_008846251.1">
    <property type="nucleotide sequence ID" value="NZ_BAEN01000075.1"/>
</dbReference>
<keyword evidence="3" id="KW-1133">Transmembrane helix</keyword>
<dbReference type="CDD" id="cd05825">
    <property type="entry name" value="LbH_wcaF_like"/>
    <property type="match status" value="1"/>
</dbReference>
<gene>
    <name evidence="4" type="ORF">GLIP_3838</name>
</gene>
<dbReference type="PANTHER" id="PTHR23416">
    <property type="entry name" value="SIALIC ACID SYNTHASE-RELATED"/>
    <property type="match status" value="1"/>
</dbReference>
<name>K6X769_9ALTE</name>
<dbReference type="InterPro" id="IPR051159">
    <property type="entry name" value="Hexapeptide_acetyltransf"/>
</dbReference>
<feature type="transmembrane region" description="Helical" evidence="3">
    <location>
        <begin position="20"/>
        <end position="39"/>
    </location>
</feature>
<comment type="similarity">
    <text evidence="1">Belongs to the transferase hexapeptide repeat family.</text>
</comment>
<dbReference type="InterPro" id="IPR011004">
    <property type="entry name" value="Trimer_LpxA-like_sf"/>
</dbReference>
<dbReference type="GO" id="GO:0008374">
    <property type="term" value="F:O-acyltransferase activity"/>
    <property type="evidence" value="ECO:0007669"/>
    <property type="project" value="TreeGrafter"/>
</dbReference>
<dbReference type="AlphaFoldDB" id="K6X769"/>
<dbReference type="PANTHER" id="PTHR23416:SF23">
    <property type="entry name" value="ACETYLTRANSFERASE C18B11.09C-RELATED"/>
    <property type="match status" value="1"/>
</dbReference>
<dbReference type="OrthoDB" id="9815592at2"/>
<protein>
    <recommendedName>
        <fullName evidence="6">Colanic acid biosynthesis acetyltransferase WcaF</fullName>
    </recommendedName>
</protein>
<evidence type="ECO:0000256" key="1">
    <source>
        <dbReference type="ARBA" id="ARBA00007274"/>
    </source>
</evidence>
<evidence type="ECO:0000256" key="3">
    <source>
        <dbReference type="SAM" id="Phobius"/>
    </source>
</evidence>
<keyword evidence="2" id="KW-0808">Transferase</keyword>
<dbReference type="eggNOG" id="COG0110">
    <property type="taxonomic scope" value="Bacteria"/>
</dbReference>
<dbReference type="EMBL" id="BAEN01000075">
    <property type="protein sequence ID" value="GAC16449.1"/>
    <property type="molecule type" value="Genomic_DNA"/>
</dbReference>
<accession>K6X769</accession>
<evidence type="ECO:0008006" key="6">
    <source>
        <dbReference type="Google" id="ProtNLM"/>
    </source>
</evidence>
<dbReference type="Proteomes" id="UP000006334">
    <property type="component" value="Unassembled WGS sequence"/>
</dbReference>
<evidence type="ECO:0000313" key="4">
    <source>
        <dbReference type="EMBL" id="GAC16449.1"/>
    </source>
</evidence>
<keyword evidence="3" id="KW-0472">Membrane</keyword>
<keyword evidence="3" id="KW-0812">Transmembrane</keyword>
<keyword evidence="5" id="KW-1185">Reference proteome</keyword>
<organism evidence="4 5">
    <name type="scientific">Aliiglaciecola lipolytica E3</name>
    <dbReference type="NCBI Taxonomy" id="1127673"/>
    <lineage>
        <taxon>Bacteria</taxon>
        <taxon>Pseudomonadati</taxon>
        <taxon>Pseudomonadota</taxon>
        <taxon>Gammaproteobacteria</taxon>
        <taxon>Alteromonadales</taxon>
        <taxon>Alteromonadaceae</taxon>
        <taxon>Aliiglaciecola</taxon>
    </lineage>
</organism>